<reference evidence="1 2" key="1">
    <citation type="submission" date="2008-12" db="EMBL/GenBank/DDBJ databases">
        <authorList>
            <person name="Fulton L."/>
            <person name="Clifton S."/>
            <person name="Fulton B."/>
            <person name="Xu J."/>
            <person name="Minx P."/>
            <person name="Pepin K.H."/>
            <person name="Johnson M."/>
            <person name="Bhonagiri V."/>
            <person name="Nash W.E."/>
            <person name="Mardis E.R."/>
            <person name="Wilson R.K."/>
        </authorList>
    </citation>
    <scope>NUCLEOTIDE SEQUENCE [LARGE SCALE GENOMIC DNA]</scope>
    <source>
        <strain evidence="1 2">DSM 18228</strain>
    </source>
</reference>
<dbReference type="AlphaFoldDB" id="S0FEJ5"/>
<dbReference type="HOGENOM" id="CLU_3149358_0_0_10"/>
<sequence>MAAKVRNILEYRYRNRENFMHICKFFHPAAYLFVSLHATDNQETRNIE</sequence>
<comment type="caution">
    <text evidence="1">The sequence shown here is derived from an EMBL/GenBank/DDBJ whole genome shotgun (WGS) entry which is preliminary data.</text>
</comment>
<dbReference type="STRING" id="547042.BACCOPRO_03284"/>
<protein>
    <submittedName>
        <fullName evidence="1">Uncharacterized protein</fullName>
    </submittedName>
</protein>
<gene>
    <name evidence="1" type="ORF">BACCOPRO_03284</name>
</gene>
<organism evidence="1 2">
    <name type="scientific">Phocaeicola coprophilus DSM 18228 = JCM 13818</name>
    <dbReference type="NCBI Taxonomy" id="547042"/>
    <lineage>
        <taxon>Bacteria</taxon>
        <taxon>Pseudomonadati</taxon>
        <taxon>Bacteroidota</taxon>
        <taxon>Bacteroidia</taxon>
        <taxon>Bacteroidales</taxon>
        <taxon>Bacteroidaceae</taxon>
        <taxon>Phocaeicola</taxon>
    </lineage>
</organism>
<dbReference type="EMBL" id="ACBW01000208">
    <property type="protein sequence ID" value="EEF77761.1"/>
    <property type="molecule type" value="Genomic_DNA"/>
</dbReference>
<proteinExistence type="predicted"/>
<keyword evidence="2" id="KW-1185">Reference proteome</keyword>
<evidence type="ECO:0000313" key="2">
    <source>
        <dbReference type="Proteomes" id="UP000014073"/>
    </source>
</evidence>
<evidence type="ECO:0000313" key="1">
    <source>
        <dbReference type="EMBL" id="EEF77761.1"/>
    </source>
</evidence>
<name>S0FEJ5_9BACT</name>
<dbReference type="Proteomes" id="UP000014073">
    <property type="component" value="Unassembled WGS sequence"/>
</dbReference>
<accession>S0FEJ5</accession>